<feature type="domain" description="Major facilitator superfamily (MFS) profile" evidence="9">
    <location>
        <begin position="30"/>
        <end position="470"/>
    </location>
</feature>
<dbReference type="PRINTS" id="PR00171">
    <property type="entry name" value="SUGRTRNSPORT"/>
</dbReference>
<dbReference type="InterPro" id="IPR005828">
    <property type="entry name" value="MFS_sugar_transport-like"/>
</dbReference>
<evidence type="ECO:0000313" key="10">
    <source>
        <dbReference type="Proteomes" id="UP000504637"/>
    </source>
</evidence>
<dbReference type="PROSITE" id="PS00217">
    <property type="entry name" value="SUGAR_TRANSPORT_2"/>
    <property type="match status" value="1"/>
</dbReference>
<dbReference type="RefSeq" id="XP_033459990.1">
    <property type="nucleotide sequence ID" value="XM_033608450.1"/>
</dbReference>
<evidence type="ECO:0000256" key="4">
    <source>
        <dbReference type="ARBA" id="ARBA00022692"/>
    </source>
</evidence>
<dbReference type="FunFam" id="1.20.1250.20:FF:000061">
    <property type="entry name" value="MFS sugar transporter"/>
    <property type="match status" value="1"/>
</dbReference>
<feature type="transmembrane region" description="Helical" evidence="8">
    <location>
        <begin position="101"/>
        <end position="118"/>
    </location>
</feature>
<comment type="subcellular location">
    <subcellularLocation>
        <location evidence="1">Membrane</location>
        <topology evidence="1">Multi-pass membrane protein</topology>
    </subcellularLocation>
</comment>
<accession>A0A6J3M5Z5</accession>
<comment type="similarity">
    <text evidence="2 7">Belongs to the major facilitator superfamily. Sugar transporter (TC 2.A.1.1) family.</text>
</comment>
<reference evidence="11" key="2">
    <citation type="submission" date="2020-04" db="EMBL/GenBank/DDBJ databases">
        <authorList>
            <consortium name="NCBI Genome Project"/>
        </authorList>
    </citation>
    <scope>NUCLEOTIDE SEQUENCE</scope>
    <source>
        <strain evidence="11">CBS 342.82</strain>
    </source>
</reference>
<keyword evidence="5 8" id="KW-1133">Transmembrane helix</keyword>
<gene>
    <name evidence="11" type="ORF">K489DRAFT_431579</name>
</gene>
<dbReference type="Pfam" id="PF00083">
    <property type="entry name" value="Sugar_tr"/>
    <property type="match status" value="1"/>
</dbReference>
<proteinExistence type="inferred from homology"/>
<feature type="transmembrane region" description="Helical" evidence="8">
    <location>
        <begin position="162"/>
        <end position="180"/>
    </location>
</feature>
<dbReference type="InterPro" id="IPR050360">
    <property type="entry name" value="MFS_Sugar_Transporters"/>
</dbReference>
<feature type="transmembrane region" description="Helical" evidence="8">
    <location>
        <begin position="446"/>
        <end position="466"/>
    </location>
</feature>
<evidence type="ECO:0000313" key="11">
    <source>
        <dbReference type="RefSeq" id="XP_033459990.1"/>
    </source>
</evidence>
<feature type="transmembrane region" description="Helical" evidence="8">
    <location>
        <begin position="21"/>
        <end position="43"/>
    </location>
</feature>
<feature type="transmembrane region" description="Helical" evidence="8">
    <location>
        <begin position="192"/>
        <end position="214"/>
    </location>
</feature>
<dbReference type="InterPro" id="IPR005829">
    <property type="entry name" value="Sugar_transporter_CS"/>
</dbReference>
<dbReference type="OrthoDB" id="6133115at2759"/>
<feature type="transmembrane region" description="Helical" evidence="8">
    <location>
        <begin position="352"/>
        <end position="375"/>
    </location>
</feature>
<dbReference type="PANTHER" id="PTHR48022">
    <property type="entry name" value="PLASTIDIC GLUCOSE TRANSPORTER 4"/>
    <property type="match status" value="1"/>
</dbReference>
<feature type="transmembrane region" description="Helical" evidence="8">
    <location>
        <begin position="381"/>
        <end position="405"/>
    </location>
</feature>
<feature type="transmembrane region" description="Helical" evidence="8">
    <location>
        <begin position="130"/>
        <end position="150"/>
    </location>
</feature>
<feature type="transmembrane region" description="Helical" evidence="8">
    <location>
        <begin position="70"/>
        <end position="92"/>
    </location>
</feature>
<evidence type="ECO:0000256" key="3">
    <source>
        <dbReference type="ARBA" id="ARBA00022448"/>
    </source>
</evidence>
<feature type="transmembrane region" description="Helical" evidence="8">
    <location>
        <begin position="417"/>
        <end position="440"/>
    </location>
</feature>
<dbReference type="GeneID" id="54366250"/>
<dbReference type="Gene3D" id="1.20.1250.20">
    <property type="entry name" value="MFS general substrate transporter like domains"/>
    <property type="match status" value="1"/>
</dbReference>
<organism evidence="11">
    <name type="scientific">Dissoconium aciculare CBS 342.82</name>
    <dbReference type="NCBI Taxonomy" id="1314786"/>
    <lineage>
        <taxon>Eukaryota</taxon>
        <taxon>Fungi</taxon>
        <taxon>Dikarya</taxon>
        <taxon>Ascomycota</taxon>
        <taxon>Pezizomycotina</taxon>
        <taxon>Dothideomycetes</taxon>
        <taxon>Dothideomycetidae</taxon>
        <taxon>Mycosphaerellales</taxon>
        <taxon>Dissoconiaceae</taxon>
        <taxon>Dissoconium</taxon>
    </lineage>
</organism>
<dbReference type="AlphaFoldDB" id="A0A6J3M5Z5"/>
<evidence type="ECO:0000256" key="2">
    <source>
        <dbReference type="ARBA" id="ARBA00010992"/>
    </source>
</evidence>
<dbReference type="SUPFAM" id="SSF103473">
    <property type="entry name" value="MFS general substrate transporter"/>
    <property type="match status" value="1"/>
</dbReference>
<dbReference type="PROSITE" id="PS50850">
    <property type="entry name" value="MFS"/>
    <property type="match status" value="1"/>
</dbReference>
<reference evidence="11" key="1">
    <citation type="submission" date="2020-01" db="EMBL/GenBank/DDBJ databases">
        <authorList>
            <consortium name="DOE Joint Genome Institute"/>
            <person name="Haridas S."/>
            <person name="Albert R."/>
            <person name="Binder M."/>
            <person name="Bloem J."/>
            <person name="Labutti K."/>
            <person name="Salamov A."/>
            <person name="Andreopoulos B."/>
            <person name="Baker S.E."/>
            <person name="Barry K."/>
            <person name="Bills G."/>
            <person name="Bluhm B.H."/>
            <person name="Cannon C."/>
            <person name="Castanera R."/>
            <person name="Culley D.E."/>
            <person name="Daum C."/>
            <person name="Ezra D."/>
            <person name="Gonzalez J.B."/>
            <person name="Henrissat B."/>
            <person name="Kuo A."/>
            <person name="Liang C."/>
            <person name="Lipzen A."/>
            <person name="Lutzoni F."/>
            <person name="Magnuson J."/>
            <person name="Mondo S."/>
            <person name="Nolan M."/>
            <person name="Ohm R."/>
            <person name="Pangilinan J."/>
            <person name="Park H.-J."/>
            <person name="Ramirez L."/>
            <person name="Alfaro M."/>
            <person name="Sun H."/>
            <person name="Tritt A."/>
            <person name="Yoshinaga Y."/>
            <person name="Zwiers L.-H."/>
            <person name="Turgeon B.G."/>
            <person name="Goodwin S.B."/>
            <person name="Spatafora J.W."/>
            <person name="Crous P.W."/>
            <person name="Grigoriev I.V."/>
        </authorList>
    </citation>
    <scope>NUCLEOTIDE SEQUENCE</scope>
    <source>
        <strain evidence="11">CBS 342.82</strain>
    </source>
</reference>
<evidence type="ECO:0000259" key="9">
    <source>
        <dbReference type="PROSITE" id="PS50850"/>
    </source>
</evidence>
<dbReference type="InterPro" id="IPR003663">
    <property type="entry name" value="Sugar/inositol_transpt"/>
</dbReference>
<feature type="transmembrane region" description="Helical" evidence="8">
    <location>
        <begin position="324"/>
        <end position="345"/>
    </location>
</feature>
<reference evidence="11" key="3">
    <citation type="submission" date="2025-08" db="UniProtKB">
        <authorList>
            <consortium name="RefSeq"/>
        </authorList>
    </citation>
    <scope>IDENTIFICATION</scope>
    <source>
        <strain evidence="11">CBS 342.82</strain>
    </source>
</reference>
<keyword evidence="3 7" id="KW-0813">Transport</keyword>
<evidence type="ECO:0000256" key="1">
    <source>
        <dbReference type="ARBA" id="ARBA00004141"/>
    </source>
</evidence>
<dbReference type="InterPro" id="IPR036259">
    <property type="entry name" value="MFS_trans_sf"/>
</dbReference>
<feature type="transmembrane region" description="Helical" evidence="8">
    <location>
        <begin position="294"/>
        <end position="312"/>
    </location>
</feature>
<evidence type="ECO:0000256" key="6">
    <source>
        <dbReference type="ARBA" id="ARBA00023136"/>
    </source>
</evidence>
<keyword evidence="4 8" id="KW-0812">Transmembrane</keyword>
<protein>
    <submittedName>
        <fullName evidence="11">MFS monosaccharide transporter</fullName>
    </submittedName>
</protein>
<name>A0A6J3M5Z5_9PEZI</name>
<keyword evidence="10" id="KW-1185">Reference proteome</keyword>
<sequence length="574" mass="62957">MFLNNVAHKDDANGVPHFMGLTGRALSIAVSVVATNGFLLFGYDQGVMSGIISARPFNTAFPETLNNSTWQGFVTAIYEVGCLFGAIFALAYGDRLGRRRAVILGGLIMIIGVIIQVTSIPGHSATAQFIIGRTVMGLGNGLNTATIPTYQAECSRTSNRGLLICIEGGVIAIGTLIAYWTDYGASFGPDEFTWRFPISLQVIFGLFLFTLIGLPESPRWLLSKNRSEEAATSLAALRGLRRDDPEVQLQLGIIVDSLKISGGVGGENTPFSALFTGGKTQHFRRMLLGASSQMFQQIGGCNAVIYYLPILFEQSVGEGRNMALILSGVNITVYAIFATTSWFIIEKVGRRKLFIVGTIGQGLSMTLAFACLIKPDVSAKGAVLAFFLYIAFFGATWLPLPWLYPAEVNPIRTRGRANAISTCTNWLFNFLIVMITPVMISNIGWATYLVYALCNFGFLPLVIIFYPETRKRSLEEIDLIFAKGYVEKISYVRASHEMPFLTDEEIDQKAKEYGFSGSDDTAGQLGDARFGEKESDLSRYQADPMTSNRLQLSWIGRHSGLHLACRTNHVPLDF</sequence>
<evidence type="ECO:0000256" key="8">
    <source>
        <dbReference type="SAM" id="Phobius"/>
    </source>
</evidence>
<dbReference type="GO" id="GO:0005351">
    <property type="term" value="F:carbohydrate:proton symporter activity"/>
    <property type="evidence" value="ECO:0007669"/>
    <property type="project" value="TreeGrafter"/>
</dbReference>
<dbReference type="InterPro" id="IPR020846">
    <property type="entry name" value="MFS_dom"/>
</dbReference>
<dbReference type="Proteomes" id="UP000504637">
    <property type="component" value="Unplaced"/>
</dbReference>
<dbReference type="GO" id="GO:0016020">
    <property type="term" value="C:membrane"/>
    <property type="evidence" value="ECO:0007669"/>
    <property type="project" value="UniProtKB-SubCell"/>
</dbReference>
<dbReference type="PANTHER" id="PTHR48022:SF69">
    <property type="entry name" value="SUGAR TRANSPORTER"/>
    <property type="match status" value="1"/>
</dbReference>
<keyword evidence="6 8" id="KW-0472">Membrane</keyword>
<evidence type="ECO:0000256" key="7">
    <source>
        <dbReference type="RuleBase" id="RU003346"/>
    </source>
</evidence>
<dbReference type="GO" id="GO:0015793">
    <property type="term" value="P:glycerol transmembrane transport"/>
    <property type="evidence" value="ECO:0007669"/>
    <property type="project" value="TreeGrafter"/>
</dbReference>
<evidence type="ECO:0000256" key="5">
    <source>
        <dbReference type="ARBA" id="ARBA00022989"/>
    </source>
</evidence>
<dbReference type="NCBIfam" id="TIGR00879">
    <property type="entry name" value="SP"/>
    <property type="match status" value="1"/>
</dbReference>